<gene>
    <name evidence="2" type="ORF">ROA7745_03922</name>
</gene>
<evidence type="ECO:0000313" key="3">
    <source>
        <dbReference type="Proteomes" id="UP000193224"/>
    </source>
</evidence>
<dbReference type="InterPro" id="IPR025159">
    <property type="entry name" value="AbiEi_N"/>
</dbReference>
<feature type="domain" description="AbiEi antitoxin N-terminal" evidence="1">
    <location>
        <begin position="9"/>
        <end position="56"/>
    </location>
</feature>
<organism evidence="2 3">
    <name type="scientific">Roseovarius aestuarii</name>
    <dbReference type="NCBI Taxonomy" id="475083"/>
    <lineage>
        <taxon>Bacteria</taxon>
        <taxon>Pseudomonadati</taxon>
        <taxon>Pseudomonadota</taxon>
        <taxon>Alphaproteobacteria</taxon>
        <taxon>Rhodobacterales</taxon>
        <taxon>Roseobacteraceae</taxon>
        <taxon>Roseovarius</taxon>
    </lineage>
</organism>
<dbReference type="RefSeq" id="WP_176237758.1">
    <property type="nucleotide sequence ID" value="NZ_FWXB01000020.1"/>
</dbReference>
<accession>A0A1X7BWN8</accession>
<evidence type="ECO:0000313" key="2">
    <source>
        <dbReference type="EMBL" id="SMC14058.1"/>
    </source>
</evidence>
<name>A0A1X7BWN8_9RHOB</name>
<keyword evidence="3" id="KW-1185">Reference proteome</keyword>
<protein>
    <recommendedName>
        <fullName evidence="1">AbiEi antitoxin N-terminal domain-containing protein</fullName>
    </recommendedName>
</protein>
<evidence type="ECO:0000259" key="1">
    <source>
        <dbReference type="Pfam" id="PF13338"/>
    </source>
</evidence>
<dbReference type="Pfam" id="PF13338">
    <property type="entry name" value="AbiEi_4"/>
    <property type="match status" value="1"/>
</dbReference>
<proteinExistence type="predicted"/>
<sequence length="205" mass="22728">MPTDVTQRQRLLEYLEFHAPARARELEGVGVSAATISRSVLSGEILRLGRGLYGLPDSTPDTHETLIEVAKRAPKAVICLTSALAFHGITDQLPRRVWIAIGARDWEPKITYPKIRTVRFREPYFSGGVEEHQVGGTTLRMYTIPKALADAFRNQRLVDRSVAIEALKAAIEQRKATPSAIAEAAQTYGAWNQMRPYLEAVTSNG</sequence>
<reference evidence="2 3" key="1">
    <citation type="submission" date="2017-03" db="EMBL/GenBank/DDBJ databases">
        <authorList>
            <person name="Afonso C.L."/>
            <person name="Miller P.J."/>
            <person name="Scott M.A."/>
            <person name="Spackman E."/>
            <person name="Goraichik I."/>
            <person name="Dimitrov K.M."/>
            <person name="Suarez D.L."/>
            <person name="Swayne D.E."/>
        </authorList>
    </citation>
    <scope>NUCLEOTIDE SEQUENCE [LARGE SCALE GENOMIC DNA]</scope>
    <source>
        <strain evidence="2 3">CECT 7745</strain>
    </source>
</reference>
<dbReference type="EMBL" id="FWXB01000020">
    <property type="protein sequence ID" value="SMC14058.1"/>
    <property type="molecule type" value="Genomic_DNA"/>
</dbReference>
<dbReference type="Proteomes" id="UP000193224">
    <property type="component" value="Unassembled WGS sequence"/>
</dbReference>
<dbReference type="AlphaFoldDB" id="A0A1X7BWN8"/>